<organism evidence="3 4">
    <name type="scientific">Acaromyces ingoldii</name>
    <dbReference type="NCBI Taxonomy" id="215250"/>
    <lineage>
        <taxon>Eukaryota</taxon>
        <taxon>Fungi</taxon>
        <taxon>Dikarya</taxon>
        <taxon>Basidiomycota</taxon>
        <taxon>Ustilaginomycotina</taxon>
        <taxon>Exobasidiomycetes</taxon>
        <taxon>Exobasidiales</taxon>
        <taxon>Cryptobasidiaceae</taxon>
        <taxon>Acaromyces</taxon>
    </lineage>
</organism>
<dbReference type="EMBL" id="KZ819635">
    <property type="protein sequence ID" value="PWN91082.1"/>
    <property type="molecule type" value="Genomic_DNA"/>
</dbReference>
<evidence type="ECO:0000313" key="3">
    <source>
        <dbReference type="EMBL" id="PWN91082.1"/>
    </source>
</evidence>
<dbReference type="AlphaFoldDB" id="A0A316YPK7"/>
<dbReference type="Proteomes" id="UP000245768">
    <property type="component" value="Unassembled WGS sequence"/>
</dbReference>
<evidence type="ECO:0000313" key="4">
    <source>
        <dbReference type="Proteomes" id="UP000245768"/>
    </source>
</evidence>
<sequence length="235" mass="25990">MRVSAPLFCFSVAALAMTASIAAVPASLAARRVSGSPPRFAGELDGQDSALEKRMEKSLSEKLSDWLAHSPPVKEMEALALMVKIHSLQEQIEHLSISASTSQQPSTSTSQHPSTSTSKDSELKSLTNARDLHEEKLIRTLAADHTIALKDCLAEDETKVEWSDSCFMALQKVYHHLEAPLRKTAERARKGDLSGPEEQRMMTVVEQYAQKLRQLKNDVRRLIPGIDSDPDKDLD</sequence>
<dbReference type="InParanoid" id="A0A316YPK7"/>
<evidence type="ECO:0000256" key="1">
    <source>
        <dbReference type="SAM" id="MobiDB-lite"/>
    </source>
</evidence>
<feature type="compositionally biased region" description="Low complexity" evidence="1">
    <location>
        <begin position="97"/>
        <end position="118"/>
    </location>
</feature>
<dbReference type="RefSeq" id="XP_025378280.1">
    <property type="nucleotide sequence ID" value="XM_025519911.1"/>
</dbReference>
<keyword evidence="4" id="KW-1185">Reference proteome</keyword>
<keyword evidence="2" id="KW-0732">Signal</keyword>
<feature type="chain" id="PRO_5016404639" evidence="2">
    <location>
        <begin position="24"/>
        <end position="235"/>
    </location>
</feature>
<name>A0A316YPK7_9BASI</name>
<evidence type="ECO:0000256" key="2">
    <source>
        <dbReference type="SAM" id="SignalP"/>
    </source>
</evidence>
<accession>A0A316YPK7</accession>
<feature type="region of interest" description="Disordered" evidence="1">
    <location>
        <begin position="97"/>
        <end position="123"/>
    </location>
</feature>
<feature type="signal peptide" evidence="2">
    <location>
        <begin position="1"/>
        <end position="23"/>
    </location>
</feature>
<reference evidence="3 4" key="1">
    <citation type="journal article" date="2018" name="Mol. Biol. Evol.">
        <title>Broad Genomic Sampling Reveals a Smut Pathogenic Ancestry of the Fungal Clade Ustilaginomycotina.</title>
        <authorList>
            <person name="Kijpornyongpan T."/>
            <person name="Mondo S.J."/>
            <person name="Barry K."/>
            <person name="Sandor L."/>
            <person name="Lee J."/>
            <person name="Lipzen A."/>
            <person name="Pangilinan J."/>
            <person name="LaButti K."/>
            <person name="Hainaut M."/>
            <person name="Henrissat B."/>
            <person name="Grigoriev I.V."/>
            <person name="Spatafora J.W."/>
            <person name="Aime M.C."/>
        </authorList>
    </citation>
    <scope>NUCLEOTIDE SEQUENCE [LARGE SCALE GENOMIC DNA]</scope>
    <source>
        <strain evidence="3 4">MCA 4198</strain>
    </source>
</reference>
<dbReference type="GeneID" id="37041827"/>
<protein>
    <submittedName>
        <fullName evidence="3">Uncharacterized protein</fullName>
    </submittedName>
</protein>
<gene>
    <name evidence="3" type="ORF">FA10DRAFT_258537</name>
</gene>
<proteinExistence type="predicted"/>